<dbReference type="GeneID" id="35592327"/>
<dbReference type="EMBL" id="CP026309">
    <property type="protein sequence ID" value="AUV81855.1"/>
    <property type="molecule type" value="Genomic_DNA"/>
</dbReference>
<evidence type="ECO:0000256" key="6">
    <source>
        <dbReference type="SAM" id="Phobius"/>
    </source>
</evidence>
<evidence type="ECO:0000259" key="7">
    <source>
        <dbReference type="Pfam" id="PF09335"/>
    </source>
</evidence>
<accession>A0A2I8VIW3</accession>
<dbReference type="AlphaFoldDB" id="A0A2I8VIW3"/>
<dbReference type="Proteomes" id="UP000236584">
    <property type="component" value="Chromosome"/>
</dbReference>
<keyword evidence="5 6" id="KW-0472">Membrane</keyword>
<dbReference type="PANTHER" id="PTHR42709">
    <property type="entry name" value="ALKALINE PHOSPHATASE LIKE PROTEIN"/>
    <property type="match status" value="1"/>
</dbReference>
<evidence type="ECO:0000313" key="9">
    <source>
        <dbReference type="Proteomes" id="UP000236584"/>
    </source>
</evidence>
<keyword evidence="9" id="KW-1185">Reference proteome</keyword>
<keyword evidence="2" id="KW-1003">Cell membrane</keyword>
<dbReference type="KEGG" id="srub:C2R22_09510"/>
<dbReference type="InterPro" id="IPR051311">
    <property type="entry name" value="DedA_domain"/>
</dbReference>
<dbReference type="Pfam" id="PF09335">
    <property type="entry name" value="VTT_dom"/>
    <property type="match status" value="1"/>
</dbReference>
<feature type="transmembrane region" description="Helical" evidence="6">
    <location>
        <begin position="12"/>
        <end position="34"/>
    </location>
</feature>
<dbReference type="GO" id="GO:0005886">
    <property type="term" value="C:plasma membrane"/>
    <property type="evidence" value="ECO:0007669"/>
    <property type="project" value="UniProtKB-SubCell"/>
</dbReference>
<keyword evidence="3 6" id="KW-0812">Transmembrane</keyword>
<feature type="transmembrane region" description="Helical" evidence="6">
    <location>
        <begin position="140"/>
        <end position="161"/>
    </location>
</feature>
<gene>
    <name evidence="8" type="ORF">C2R22_09510</name>
</gene>
<evidence type="ECO:0000256" key="2">
    <source>
        <dbReference type="ARBA" id="ARBA00022475"/>
    </source>
</evidence>
<comment type="subcellular location">
    <subcellularLocation>
        <location evidence="1">Cell membrane</location>
        <topology evidence="1">Multi-pass membrane protein</topology>
    </subcellularLocation>
</comment>
<reference evidence="8 9" key="1">
    <citation type="submission" date="2018-01" db="EMBL/GenBank/DDBJ databases">
        <title>Complete genome sequence of Salinigranum rubrum GX10T, an extremely halophilic archaeon isolated from a marine solar saltern.</title>
        <authorList>
            <person name="Han S."/>
        </authorList>
    </citation>
    <scope>NUCLEOTIDE SEQUENCE [LARGE SCALE GENOMIC DNA]</scope>
    <source>
        <strain evidence="8 9">GX10</strain>
    </source>
</reference>
<keyword evidence="4 6" id="KW-1133">Transmembrane helix</keyword>
<feature type="domain" description="VTT" evidence="7">
    <location>
        <begin position="34"/>
        <end position="152"/>
    </location>
</feature>
<dbReference type="PANTHER" id="PTHR42709:SF6">
    <property type="entry name" value="UNDECAPRENYL PHOSPHATE TRANSPORTER A"/>
    <property type="match status" value="1"/>
</dbReference>
<name>A0A2I8VIW3_9EURY</name>
<evidence type="ECO:0000313" key="8">
    <source>
        <dbReference type="EMBL" id="AUV81855.1"/>
    </source>
</evidence>
<feature type="transmembrane region" description="Helical" evidence="6">
    <location>
        <begin position="54"/>
        <end position="75"/>
    </location>
</feature>
<sequence length="205" mass="22261">MDLTTTALDIIRLYGPLALCLFVFCETSMLFPFLPSEVIVPAAAVLLVTDLASFLVFVAAAGVGGTVGAFVPFAVSSRADVGEWTWLERYVHVSEGRVERSRVWFRRWGQSSVLWGRFFPVLRSVISIPAGFAGMSPARFGVFTAVGTVGFYAATGGLVYYGRQESFFATALAFAGDRPGLTVVGFLVALGAGVLAERWRRTRRE</sequence>
<dbReference type="InterPro" id="IPR032816">
    <property type="entry name" value="VTT_dom"/>
</dbReference>
<dbReference type="OrthoDB" id="204088at2157"/>
<dbReference type="RefSeq" id="WP_103425544.1">
    <property type="nucleotide sequence ID" value="NZ_CP026309.1"/>
</dbReference>
<evidence type="ECO:0000256" key="1">
    <source>
        <dbReference type="ARBA" id="ARBA00004651"/>
    </source>
</evidence>
<feature type="transmembrane region" description="Helical" evidence="6">
    <location>
        <begin position="181"/>
        <end position="199"/>
    </location>
</feature>
<protein>
    <recommendedName>
        <fullName evidence="7">VTT domain-containing protein</fullName>
    </recommendedName>
</protein>
<proteinExistence type="predicted"/>
<evidence type="ECO:0000256" key="4">
    <source>
        <dbReference type="ARBA" id="ARBA00022989"/>
    </source>
</evidence>
<organism evidence="8 9">
    <name type="scientific">Salinigranum rubrum</name>
    <dbReference type="NCBI Taxonomy" id="755307"/>
    <lineage>
        <taxon>Archaea</taxon>
        <taxon>Methanobacteriati</taxon>
        <taxon>Methanobacteriota</taxon>
        <taxon>Stenosarchaea group</taxon>
        <taxon>Halobacteria</taxon>
        <taxon>Halobacteriales</taxon>
        <taxon>Haloferacaceae</taxon>
        <taxon>Salinigranum</taxon>
    </lineage>
</organism>
<evidence type="ECO:0000256" key="5">
    <source>
        <dbReference type="ARBA" id="ARBA00023136"/>
    </source>
</evidence>
<evidence type="ECO:0000256" key="3">
    <source>
        <dbReference type="ARBA" id="ARBA00022692"/>
    </source>
</evidence>